<dbReference type="Proteomes" id="UP000261905">
    <property type="component" value="Unassembled WGS sequence"/>
</dbReference>
<comment type="caution">
    <text evidence="2">The sequence shown here is derived from an EMBL/GenBank/DDBJ whole genome shotgun (WGS) entry which is preliminary data.</text>
</comment>
<evidence type="ECO:0000313" key="2">
    <source>
        <dbReference type="EMBL" id="REK75554.1"/>
    </source>
</evidence>
<gene>
    <name evidence="2" type="ORF">DX130_00205</name>
</gene>
<keyword evidence="1" id="KW-1133">Transmembrane helix</keyword>
<accession>A0A371PHE1</accession>
<keyword evidence="1" id="KW-0472">Membrane</keyword>
<dbReference type="AlphaFoldDB" id="A0A371PHE1"/>
<keyword evidence="1" id="KW-0812">Transmembrane</keyword>
<feature type="transmembrane region" description="Helical" evidence="1">
    <location>
        <begin position="6"/>
        <end position="22"/>
    </location>
</feature>
<proteinExistence type="predicted"/>
<dbReference type="EMBL" id="QUBQ01000001">
    <property type="protein sequence ID" value="REK75554.1"/>
    <property type="molecule type" value="Genomic_DNA"/>
</dbReference>
<keyword evidence="3" id="KW-1185">Reference proteome</keyword>
<reference evidence="2 3" key="1">
    <citation type="submission" date="2018-08" db="EMBL/GenBank/DDBJ databases">
        <title>Paenibacillus sp. M4BSY-1, whole genome shotgun sequence.</title>
        <authorList>
            <person name="Tuo L."/>
        </authorList>
    </citation>
    <scope>NUCLEOTIDE SEQUENCE [LARGE SCALE GENOMIC DNA]</scope>
    <source>
        <strain evidence="2 3">M4BSY-1</strain>
    </source>
</reference>
<feature type="transmembrane region" description="Helical" evidence="1">
    <location>
        <begin position="57"/>
        <end position="79"/>
    </location>
</feature>
<protein>
    <submittedName>
        <fullName evidence="2">Uncharacterized protein</fullName>
    </submittedName>
</protein>
<organism evidence="2 3">
    <name type="scientific">Paenibacillus paeoniae</name>
    <dbReference type="NCBI Taxonomy" id="2292705"/>
    <lineage>
        <taxon>Bacteria</taxon>
        <taxon>Bacillati</taxon>
        <taxon>Bacillota</taxon>
        <taxon>Bacilli</taxon>
        <taxon>Bacillales</taxon>
        <taxon>Paenibacillaceae</taxon>
        <taxon>Paenibacillus</taxon>
    </lineage>
</organism>
<sequence length="87" mass="9971">MLTILIGVLLICICVLVIFRMIKYKFIKLNKENLGLIIIMGVLVHLIKLRSDILIFPWYYLLLGLVILLFCVVIIGMLISKNNPKAN</sequence>
<name>A0A371PHE1_9BACL</name>
<evidence type="ECO:0000313" key="3">
    <source>
        <dbReference type="Proteomes" id="UP000261905"/>
    </source>
</evidence>
<feature type="transmembrane region" description="Helical" evidence="1">
    <location>
        <begin position="34"/>
        <end position="51"/>
    </location>
</feature>
<evidence type="ECO:0000256" key="1">
    <source>
        <dbReference type="SAM" id="Phobius"/>
    </source>
</evidence>